<keyword evidence="1" id="KW-0233">DNA recombination</keyword>
<evidence type="ECO:0000313" key="4">
    <source>
        <dbReference type="Proteomes" id="UP000234748"/>
    </source>
</evidence>
<gene>
    <name evidence="3" type="ORF">CUU66_07200</name>
</gene>
<evidence type="ECO:0000259" key="2">
    <source>
        <dbReference type="PROSITE" id="PS51898"/>
    </source>
</evidence>
<comment type="caution">
    <text evidence="3">The sequence shown here is derived from an EMBL/GenBank/DDBJ whole genome shotgun (WGS) entry which is preliminary data.</text>
</comment>
<name>A0A2N5M7V8_9BACI</name>
<dbReference type="PROSITE" id="PS51898">
    <property type="entry name" value="TYR_RECOMBINASE"/>
    <property type="match status" value="1"/>
</dbReference>
<feature type="domain" description="Tyr recombinase" evidence="2">
    <location>
        <begin position="1"/>
        <end position="183"/>
    </location>
</feature>
<organism evidence="3 4">
    <name type="scientific">Peribacillus deserti</name>
    <dbReference type="NCBI Taxonomy" id="673318"/>
    <lineage>
        <taxon>Bacteria</taxon>
        <taxon>Bacillati</taxon>
        <taxon>Bacillota</taxon>
        <taxon>Bacilli</taxon>
        <taxon>Bacillales</taxon>
        <taxon>Bacillaceae</taxon>
        <taxon>Peribacillus</taxon>
    </lineage>
</organism>
<protein>
    <submittedName>
        <fullName evidence="3">Site-specific integrase</fullName>
    </submittedName>
</protein>
<dbReference type="Pfam" id="PF00589">
    <property type="entry name" value="Phage_integrase"/>
    <property type="match status" value="1"/>
</dbReference>
<evidence type="ECO:0000313" key="3">
    <source>
        <dbReference type="EMBL" id="PLT30441.1"/>
    </source>
</evidence>
<dbReference type="AlphaFoldDB" id="A0A2N5M7V8"/>
<dbReference type="InterPro" id="IPR011010">
    <property type="entry name" value="DNA_brk_join_enz"/>
</dbReference>
<accession>A0A2N5M7V8</accession>
<keyword evidence="4" id="KW-1185">Reference proteome</keyword>
<reference evidence="3 4" key="1">
    <citation type="submission" date="2017-11" db="EMBL/GenBank/DDBJ databases">
        <title>Comparitive Functional Genomics of Dry Heat Resistant strains isolated from the Viking Spacecraft.</title>
        <authorList>
            <person name="Seuylemezian A."/>
            <person name="Cooper K."/>
            <person name="Vaishampayan P."/>
        </authorList>
    </citation>
    <scope>NUCLEOTIDE SEQUENCE [LARGE SCALE GENOMIC DNA]</scope>
    <source>
        <strain evidence="3 4">V1-29</strain>
    </source>
</reference>
<proteinExistence type="predicted"/>
<dbReference type="GO" id="GO:0015074">
    <property type="term" value="P:DNA integration"/>
    <property type="evidence" value="ECO:0007669"/>
    <property type="project" value="InterPro"/>
</dbReference>
<dbReference type="GO" id="GO:0006310">
    <property type="term" value="P:DNA recombination"/>
    <property type="evidence" value="ECO:0007669"/>
    <property type="project" value="UniProtKB-KW"/>
</dbReference>
<dbReference type="EMBL" id="PGUY01000021">
    <property type="protein sequence ID" value="PLT30441.1"/>
    <property type="molecule type" value="Genomic_DNA"/>
</dbReference>
<dbReference type="OrthoDB" id="9788852at2"/>
<dbReference type="SUPFAM" id="SSF56349">
    <property type="entry name" value="DNA breaking-rejoining enzymes"/>
    <property type="match status" value="1"/>
</dbReference>
<sequence length="187" mass="21435">MDFVEPFKDLKQIDEIKNYLKQNSERDYLLFVMGINTGMKISEMLGIKAGDVLCGNESIAFYQIPCEETVHKKEIYFNSKVRSALEHYIFNSGLTPNDYLFASLKTKNPISRQQAHRIIHDAIDHLGIKGKFGASSMRKTFGYHAYKKGVSISIIQEYYHHAAPSETYKYLGITKEEPTQTIIDVNL</sequence>
<evidence type="ECO:0000256" key="1">
    <source>
        <dbReference type="ARBA" id="ARBA00023172"/>
    </source>
</evidence>
<dbReference type="InterPro" id="IPR002104">
    <property type="entry name" value="Integrase_catalytic"/>
</dbReference>
<dbReference type="GO" id="GO:0003677">
    <property type="term" value="F:DNA binding"/>
    <property type="evidence" value="ECO:0007669"/>
    <property type="project" value="InterPro"/>
</dbReference>
<dbReference type="Gene3D" id="1.10.443.10">
    <property type="entry name" value="Intergrase catalytic core"/>
    <property type="match status" value="1"/>
</dbReference>
<dbReference type="RefSeq" id="WP_101641003.1">
    <property type="nucleotide sequence ID" value="NZ_PGUY01000021.1"/>
</dbReference>
<dbReference type="Proteomes" id="UP000234748">
    <property type="component" value="Unassembled WGS sequence"/>
</dbReference>
<dbReference type="InterPro" id="IPR013762">
    <property type="entry name" value="Integrase-like_cat_sf"/>
</dbReference>